<dbReference type="InterPro" id="IPR023214">
    <property type="entry name" value="HAD_sf"/>
</dbReference>
<evidence type="ECO:0000313" key="2">
    <source>
        <dbReference type="Proteomes" id="UP000294947"/>
    </source>
</evidence>
<keyword evidence="2" id="KW-1185">Reference proteome</keyword>
<dbReference type="OrthoDB" id="323926at2"/>
<organism evidence="1 2">
    <name type="scientific">Saccharopolyspora elongata</name>
    <dbReference type="NCBI Taxonomy" id="2530387"/>
    <lineage>
        <taxon>Bacteria</taxon>
        <taxon>Bacillati</taxon>
        <taxon>Actinomycetota</taxon>
        <taxon>Actinomycetes</taxon>
        <taxon>Pseudonocardiales</taxon>
        <taxon>Pseudonocardiaceae</taxon>
        <taxon>Saccharopolyspora</taxon>
    </lineage>
</organism>
<proteinExistence type="predicted"/>
<dbReference type="NCBIfam" id="TIGR01681">
    <property type="entry name" value="HAD-SF-IIIC"/>
    <property type="match status" value="1"/>
</dbReference>
<dbReference type="Gene3D" id="3.40.50.1000">
    <property type="entry name" value="HAD superfamily/HAD-like"/>
    <property type="match status" value="1"/>
</dbReference>
<gene>
    <name evidence="1" type="ORF">E1288_29600</name>
</gene>
<sequence length="128" mass="13734">MATGLARSVHNLVTTPFKILVLDCDNTLWQGTAGEDGSDGITLTPANIRLQQWAVDLRAKGILLCLASKNDPDTVAEVFATRTDMPLRPEHIAAQAVSWEDNPVEIAEVRAACPEVLALTLPLFGGRG</sequence>
<reference evidence="1 2" key="1">
    <citation type="submission" date="2019-03" db="EMBL/GenBank/DDBJ databases">
        <title>Draft genome sequences of novel Actinobacteria.</title>
        <authorList>
            <person name="Sahin N."/>
            <person name="Ay H."/>
            <person name="Saygin H."/>
        </authorList>
    </citation>
    <scope>NUCLEOTIDE SEQUENCE [LARGE SCALE GENOMIC DNA]</scope>
    <source>
        <strain evidence="1 2">7K502</strain>
    </source>
</reference>
<comment type="caution">
    <text evidence="1">The sequence shown here is derived from an EMBL/GenBank/DDBJ whole genome shotgun (WGS) entry which is preliminary data.</text>
</comment>
<accession>A0A4R4YCK5</accession>
<dbReference type="EMBL" id="SMKW01000048">
    <property type="protein sequence ID" value="TDD42361.1"/>
    <property type="molecule type" value="Genomic_DNA"/>
</dbReference>
<dbReference type="Proteomes" id="UP000294947">
    <property type="component" value="Unassembled WGS sequence"/>
</dbReference>
<evidence type="ECO:0000313" key="1">
    <source>
        <dbReference type="EMBL" id="TDD42361.1"/>
    </source>
</evidence>
<name>A0A4R4YCK5_9PSEU</name>
<dbReference type="AlphaFoldDB" id="A0A4R4YCK5"/>
<dbReference type="InterPro" id="IPR010033">
    <property type="entry name" value="HAD_SF_ppase_IIIC"/>
</dbReference>
<protein>
    <submittedName>
        <fullName evidence="1">HAD-IIIC family phosphatase</fullName>
    </submittedName>
</protein>